<dbReference type="PANTHER" id="PTHR45664">
    <property type="entry name" value="PROTEIN ZERKNUELLT 1-RELATED"/>
    <property type="match status" value="1"/>
</dbReference>
<feature type="domain" description="Homeobox" evidence="8">
    <location>
        <begin position="77"/>
        <end position="137"/>
    </location>
</feature>
<dbReference type="OrthoDB" id="6159439at2759"/>
<comment type="caution">
    <text evidence="9">The sequence shown here is derived from an EMBL/GenBank/DDBJ whole genome shotgun (WGS) entry which is preliminary data.</text>
</comment>
<dbReference type="EMBL" id="JRES01000032">
    <property type="protein sequence ID" value="KNC34762.1"/>
    <property type="molecule type" value="Genomic_DNA"/>
</dbReference>
<dbReference type="GO" id="GO:0005634">
    <property type="term" value="C:nucleus"/>
    <property type="evidence" value="ECO:0007669"/>
    <property type="project" value="UniProtKB-SubCell"/>
</dbReference>
<dbReference type="InterPro" id="IPR001356">
    <property type="entry name" value="HD"/>
</dbReference>
<accession>A0A0L0CRA0</accession>
<dbReference type="SMART" id="SM00389">
    <property type="entry name" value="HOX"/>
    <property type="match status" value="1"/>
</dbReference>
<dbReference type="PRINTS" id="PR00024">
    <property type="entry name" value="HOMEOBOX"/>
</dbReference>
<protein>
    <recommendedName>
        <fullName evidence="8">Homeobox domain-containing protein</fullName>
    </recommendedName>
</protein>
<dbReference type="InterPro" id="IPR020479">
    <property type="entry name" value="HD_metazoa"/>
</dbReference>
<evidence type="ECO:0000313" key="9">
    <source>
        <dbReference type="EMBL" id="KNC34762.1"/>
    </source>
</evidence>
<dbReference type="OMA" id="YYPVHQP"/>
<feature type="region of interest" description="Disordered" evidence="7">
    <location>
        <begin position="137"/>
        <end position="157"/>
    </location>
</feature>
<evidence type="ECO:0000259" key="8">
    <source>
        <dbReference type="PROSITE" id="PS50071"/>
    </source>
</evidence>
<feature type="compositionally biased region" description="Polar residues" evidence="7">
    <location>
        <begin position="37"/>
        <end position="71"/>
    </location>
</feature>
<dbReference type="InterPro" id="IPR009057">
    <property type="entry name" value="Homeodomain-like_sf"/>
</dbReference>
<feature type="region of interest" description="Disordered" evidence="7">
    <location>
        <begin position="37"/>
        <end position="84"/>
    </location>
</feature>
<feature type="compositionally biased region" description="Polar residues" evidence="7">
    <location>
        <begin position="141"/>
        <end position="157"/>
    </location>
</feature>
<feature type="compositionally biased region" description="Low complexity" evidence="7">
    <location>
        <begin position="185"/>
        <end position="199"/>
    </location>
</feature>
<dbReference type="PROSITE" id="PS00027">
    <property type="entry name" value="HOMEOBOX_1"/>
    <property type="match status" value="1"/>
</dbReference>
<gene>
    <name evidence="9" type="ORF">FF38_01941</name>
</gene>
<dbReference type="GO" id="GO:0000981">
    <property type="term" value="F:DNA-binding transcription factor activity, RNA polymerase II-specific"/>
    <property type="evidence" value="ECO:0007669"/>
    <property type="project" value="InterPro"/>
</dbReference>
<keyword evidence="4 5" id="KW-0539">Nucleus</keyword>
<keyword evidence="10" id="KW-1185">Reference proteome</keyword>
<sequence length="360" mass="40699">MSSVMHYYPMHQSSKVSVYQTPVVNYNNMIYPPNQQIYPTPMEQTYHQPTAQPTSNDVEMQRNSSDESIPQSEPVRTKLKRSRTAFTSSQLVQLESEFKRNMYLYRTRRIEIAQRLSLCERQVKIWFQNRRMKYKKDIQGPQETKTATKATQPMTEQNVHKGIVQRLMSYSQDPSLQSAEKRTHSTAFPSAAATTSNPAKVHHAEVSFPKEMPVTKISPSPNQSFTPDLNEILDHLSESSPTSSQNTSSSSLNTSSYTSYNLDMVLQSIKQDLELSAQAWSRGSVANANHGSNNHLSIASTAGNDLPTHQPQQRTQWTSNVPSATPTPSMNLTWGEPVAKAMKVNRSHLNSTGMYYNYNN</sequence>
<dbReference type="Pfam" id="PF00046">
    <property type="entry name" value="Homeodomain"/>
    <property type="match status" value="1"/>
</dbReference>
<feature type="region of interest" description="Disordered" evidence="7">
    <location>
        <begin position="286"/>
        <end position="332"/>
    </location>
</feature>
<dbReference type="PANTHER" id="PTHR45664:SF12">
    <property type="entry name" value="PANCREAS_DUODENUM HOMEOBOX PROTEIN 1"/>
    <property type="match status" value="1"/>
</dbReference>
<evidence type="ECO:0000256" key="2">
    <source>
        <dbReference type="ARBA" id="ARBA00023125"/>
    </source>
</evidence>
<evidence type="ECO:0000256" key="5">
    <source>
        <dbReference type="PROSITE-ProRule" id="PRU00108"/>
    </source>
</evidence>
<keyword evidence="3 5" id="KW-0371">Homeobox</keyword>
<evidence type="ECO:0000256" key="3">
    <source>
        <dbReference type="ARBA" id="ARBA00023155"/>
    </source>
</evidence>
<evidence type="ECO:0000313" key="10">
    <source>
        <dbReference type="Proteomes" id="UP000037069"/>
    </source>
</evidence>
<evidence type="ECO:0000256" key="4">
    <source>
        <dbReference type="ARBA" id="ARBA00023242"/>
    </source>
</evidence>
<name>A0A0L0CRA0_LUCCU</name>
<dbReference type="Proteomes" id="UP000037069">
    <property type="component" value="Unassembled WGS sequence"/>
</dbReference>
<dbReference type="STRING" id="7375.A0A0L0CRA0"/>
<organism evidence="9 10">
    <name type="scientific">Lucilia cuprina</name>
    <name type="common">Green bottle fly</name>
    <name type="synonym">Australian sheep blowfly</name>
    <dbReference type="NCBI Taxonomy" id="7375"/>
    <lineage>
        <taxon>Eukaryota</taxon>
        <taxon>Metazoa</taxon>
        <taxon>Ecdysozoa</taxon>
        <taxon>Arthropoda</taxon>
        <taxon>Hexapoda</taxon>
        <taxon>Insecta</taxon>
        <taxon>Pterygota</taxon>
        <taxon>Neoptera</taxon>
        <taxon>Endopterygota</taxon>
        <taxon>Diptera</taxon>
        <taxon>Brachycera</taxon>
        <taxon>Muscomorpha</taxon>
        <taxon>Oestroidea</taxon>
        <taxon>Calliphoridae</taxon>
        <taxon>Luciliinae</taxon>
        <taxon>Lucilia</taxon>
    </lineage>
</organism>
<feature type="DNA-binding region" description="Homeobox" evidence="5">
    <location>
        <begin position="79"/>
        <end position="138"/>
    </location>
</feature>
<dbReference type="Gene3D" id="1.10.10.60">
    <property type="entry name" value="Homeodomain-like"/>
    <property type="match status" value="1"/>
</dbReference>
<feature type="region of interest" description="Disordered" evidence="7">
    <location>
        <begin position="172"/>
        <end position="202"/>
    </location>
</feature>
<dbReference type="AlphaFoldDB" id="A0A0L0CRA0"/>
<dbReference type="InterPro" id="IPR017970">
    <property type="entry name" value="Homeobox_CS"/>
</dbReference>
<dbReference type="SUPFAM" id="SSF46689">
    <property type="entry name" value="Homeodomain-like"/>
    <property type="match status" value="1"/>
</dbReference>
<keyword evidence="2 5" id="KW-0238">DNA-binding</keyword>
<dbReference type="PROSITE" id="PS50071">
    <property type="entry name" value="HOMEOBOX_2"/>
    <property type="match status" value="1"/>
</dbReference>
<evidence type="ECO:0000256" key="7">
    <source>
        <dbReference type="SAM" id="MobiDB-lite"/>
    </source>
</evidence>
<dbReference type="GO" id="GO:0000978">
    <property type="term" value="F:RNA polymerase II cis-regulatory region sequence-specific DNA binding"/>
    <property type="evidence" value="ECO:0007669"/>
    <property type="project" value="TreeGrafter"/>
</dbReference>
<proteinExistence type="predicted"/>
<evidence type="ECO:0000256" key="6">
    <source>
        <dbReference type="RuleBase" id="RU000682"/>
    </source>
</evidence>
<dbReference type="GO" id="GO:0045944">
    <property type="term" value="P:positive regulation of transcription by RNA polymerase II"/>
    <property type="evidence" value="ECO:0007669"/>
    <property type="project" value="UniProtKB-ARBA"/>
</dbReference>
<reference evidence="9 10" key="1">
    <citation type="journal article" date="2015" name="Nat. Commun.">
        <title>Lucilia cuprina genome unlocks parasitic fly biology to underpin future interventions.</title>
        <authorList>
            <person name="Anstead C.A."/>
            <person name="Korhonen P.K."/>
            <person name="Young N.D."/>
            <person name="Hall R.S."/>
            <person name="Jex A.R."/>
            <person name="Murali S.C."/>
            <person name="Hughes D.S."/>
            <person name="Lee S.F."/>
            <person name="Perry T."/>
            <person name="Stroehlein A.J."/>
            <person name="Ansell B.R."/>
            <person name="Breugelmans B."/>
            <person name="Hofmann A."/>
            <person name="Qu J."/>
            <person name="Dugan S."/>
            <person name="Lee S.L."/>
            <person name="Chao H."/>
            <person name="Dinh H."/>
            <person name="Han Y."/>
            <person name="Doddapaneni H.V."/>
            <person name="Worley K.C."/>
            <person name="Muzny D.M."/>
            <person name="Ioannidis P."/>
            <person name="Waterhouse R.M."/>
            <person name="Zdobnov E.M."/>
            <person name="James P.J."/>
            <person name="Bagnall N.H."/>
            <person name="Kotze A.C."/>
            <person name="Gibbs R.A."/>
            <person name="Richards S."/>
            <person name="Batterham P."/>
            <person name="Gasser R.B."/>
        </authorList>
    </citation>
    <scope>NUCLEOTIDE SEQUENCE [LARGE SCALE GENOMIC DNA]</scope>
    <source>
        <strain evidence="9 10">LS</strain>
        <tissue evidence="9">Full body</tissue>
    </source>
</reference>
<dbReference type="CDD" id="cd00086">
    <property type="entry name" value="homeodomain"/>
    <property type="match status" value="1"/>
</dbReference>
<comment type="subcellular location">
    <subcellularLocation>
        <location evidence="1 5 6">Nucleus</location>
    </subcellularLocation>
</comment>
<evidence type="ECO:0000256" key="1">
    <source>
        <dbReference type="ARBA" id="ARBA00004123"/>
    </source>
</evidence>